<dbReference type="AlphaFoldDB" id="A0AAD8H7I7"/>
<protein>
    <submittedName>
        <fullName evidence="1">Uncharacterized protein</fullName>
    </submittedName>
</protein>
<comment type="caution">
    <text evidence="1">The sequence shown here is derived from an EMBL/GenBank/DDBJ whole genome shotgun (WGS) entry which is preliminary data.</text>
</comment>
<organism evidence="1 2">
    <name type="scientific">Heracleum sosnowskyi</name>
    <dbReference type="NCBI Taxonomy" id="360622"/>
    <lineage>
        <taxon>Eukaryota</taxon>
        <taxon>Viridiplantae</taxon>
        <taxon>Streptophyta</taxon>
        <taxon>Embryophyta</taxon>
        <taxon>Tracheophyta</taxon>
        <taxon>Spermatophyta</taxon>
        <taxon>Magnoliopsida</taxon>
        <taxon>eudicotyledons</taxon>
        <taxon>Gunneridae</taxon>
        <taxon>Pentapetalae</taxon>
        <taxon>asterids</taxon>
        <taxon>campanulids</taxon>
        <taxon>Apiales</taxon>
        <taxon>Apiaceae</taxon>
        <taxon>Apioideae</taxon>
        <taxon>apioid superclade</taxon>
        <taxon>Tordylieae</taxon>
        <taxon>Tordyliinae</taxon>
        <taxon>Heracleum</taxon>
    </lineage>
</organism>
<sequence>MMMMMASRPKLSEAAWYKRFKKNTNPRPTKNSNYVKQIEQTLVKQSSRDDDVIFNLDSYSKFELKQLKEKFMSKIERIEGFVKQIEACELELLKLEEDVNSKNLGQKRVVQGPDPLNKRRRLVKMTTELNSVDEMRKCGVITNFRNPLAENAEKPVQIHPVEALPKKSVKKLLK</sequence>
<dbReference type="Proteomes" id="UP001237642">
    <property type="component" value="Unassembled WGS sequence"/>
</dbReference>
<evidence type="ECO:0000313" key="1">
    <source>
        <dbReference type="EMBL" id="KAK1361002.1"/>
    </source>
</evidence>
<evidence type="ECO:0000313" key="2">
    <source>
        <dbReference type="Proteomes" id="UP001237642"/>
    </source>
</evidence>
<keyword evidence="2" id="KW-1185">Reference proteome</keyword>
<accession>A0AAD8H7I7</accession>
<name>A0AAD8H7I7_9APIA</name>
<gene>
    <name evidence="1" type="ORF">POM88_045476</name>
</gene>
<reference evidence="1" key="1">
    <citation type="submission" date="2023-02" db="EMBL/GenBank/DDBJ databases">
        <title>Genome of toxic invasive species Heracleum sosnowskyi carries increased number of genes despite the absence of recent whole-genome duplications.</title>
        <authorList>
            <person name="Schelkunov M."/>
            <person name="Shtratnikova V."/>
            <person name="Makarenko M."/>
            <person name="Klepikova A."/>
            <person name="Omelchenko D."/>
            <person name="Novikova G."/>
            <person name="Obukhova E."/>
            <person name="Bogdanov V."/>
            <person name="Penin A."/>
            <person name="Logacheva M."/>
        </authorList>
    </citation>
    <scope>NUCLEOTIDE SEQUENCE</scope>
    <source>
        <strain evidence="1">Hsosn_3</strain>
        <tissue evidence="1">Leaf</tissue>
    </source>
</reference>
<reference evidence="1" key="2">
    <citation type="submission" date="2023-05" db="EMBL/GenBank/DDBJ databases">
        <authorList>
            <person name="Schelkunov M.I."/>
        </authorList>
    </citation>
    <scope>NUCLEOTIDE SEQUENCE</scope>
    <source>
        <strain evidence="1">Hsosn_3</strain>
        <tissue evidence="1">Leaf</tissue>
    </source>
</reference>
<dbReference type="EMBL" id="JAUIZM010000010">
    <property type="protein sequence ID" value="KAK1361002.1"/>
    <property type="molecule type" value="Genomic_DNA"/>
</dbReference>
<proteinExistence type="predicted"/>